<dbReference type="Proteomes" id="UP000281549">
    <property type="component" value="Unassembled WGS sequence"/>
</dbReference>
<dbReference type="PANTHER" id="PTHR45861:SF1">
    <property type="entry name" value="DNA POLYMERASE ALPHA CATALYTIC SUBUNIT"/>
    <property type="match status" value="1"/>
</dbReference>
<dbReference type="InterPro" id="IPR038256">
    <property type="entry name" value="Pol_alpha_znc_sf"/>
</dbReference>
<dbReference type="GO" id="GO:0006272">
    <property type="term" value="P:leading strand elongation"/>
    <property type="evidence" value="ECO:0007669"/>
    <property type="project" value="TreeGrafter"/>
</dbReference>
<feature type="domain" description="Zinc finger DNA-directed DNA polymerase family B alpha" evidence="1">
    <location>
        <begin position="5"/>
        <end position="140"/>
    </location>
</feature>
<dbReference type="GO" id="GO:1902975">
    <property type="term" value="P:mitotic DNA replication initiation"/>
    <property type="evidence" value="ECO:0007669"/>
    <property type="project" value="TreeGrafter"/>
</dbReference>
<dbReference type="Pfam" id="PF08996">
    <property type="entry name" value="zf-DNA_Pol"/>
    <property type="match status" value="1"/>
</dbReference>
<dbReference type="GO" id="GO:0006273">
    <property type="term" value="P:lagging strand elongation"/>
    <property type="evidence" value="ECO:0007669"/>
    <property type="project" value="TreeGrafter"/>
</dbReference>
<feature type="non-terminal residue" evidence="2">
    <location>
        <position position="142"/>
    </location>
</feature>
<proteinExistence type="predicted"/>
<evidence type="ECO:0000259" key="1">
    <source>
        <dbReference type="Pfam" id="PF08996"/>
    </source>
</evidence>
<dbReference type="GO" id="GO:0003682">
    <property type="term" value="F:chromatin binding"/>
    <property type="evidence" value="ECO:0007669"/>
    <property type="project" value="TreeGrafter"/>
</dbReference>
<dbReference type="GO" id="GO:0003688">
    <property type="term" value="F:DNA replication origin binding"/>
    <property type="evidence" value="ECO:0007669"/>
    <property type="project" value="TreeGrafter"/>
</dbReference>
<evidence type="ECO:0000313" key="2">
    <source>
        <dbReference type="EMBL" id="RKP17087.1"/>
    </source>
</evidence>
<organism evidence="2 3">
    <name type="scientific">Rozella allomycis (strain CSF55)</name>
    <dbReference type="NCBI Taxonomy" id="988480"/>
    <lineage>
        <taxon>Eukaryota</taxon>
        <taxon>Fungi</taxon>
        <taxon>Fungi incertae sedis</taxon>
        <taxon>Cryptomycota</taxon>
        <taxon>Cryptomycota incertae sedis</taxon>
        <taxon>Rozella</taxon>
    </lineage>
</organism>
<accession>A0A4P9YCN7</accession>
<evidence type="ECO:0000313" key="3">
    <source>
        <dbReference type="Proteomes" id="UP000281549"/>
    </source>
</evidence>
<name>A0A4P9YCN7_ROZAC</name>
<reference evidence="3" key="1">
    <citation type="journal article" date="2018" name="Nat. Microbiol.">
        <title>Leveraging single-cell genomics to expand the fungal tree of life.</title>
        <authorList>
            <person name="Ahrendt S.R."/>
            <person name="Quandt C.A."/>
            <person name="Ciobanu D."/>
            <person name="Clum A."/>
            <person name="Salamov A."/>
            <person name="Andreopoulos B."/>
            <person name="Cheng J.F."/>
            <person name="Woyke T."/>
            <person name="Pelin A."/>
            <person name="Henrissat B."/>
            <person name="Reynolds N.K."/>
            <person name="Benny G.L."/>
            <person name="Smith M.E."/>
            <person name="James T.Y."/>
            <person name="Grigoriev I.V."/>
        </authorList>
    </citation>
    <scope>NUCLEOTIDE SEQUENCE [LARGE SCALE GENOMIC DNA]</scope>
    <source>
        <strain evidence="3">CSF55</strain>
    </source>
</reference>
<dbReference type="EMBL" id="ML006037">
    <property type="protein sequence ID" value="RKP17087.1"/>
    <property type="molecule type" value="Genomic_DNA"/>
</dbReference>
<dbReference type="PANTHER" id="PTHR45861">
    <property type="entry name" value="DNA POLYMERASE ALPHA CATALYTIC SUBUNIT"/>
    <property type="match status" value="1"/>
</dbReference>
<dbReference type="Gene3D" id="1.10.3200.20">
    <property type="entry name" value="DNA Polymerase alpha, zinc finger"/>
    <property type="match status" value="1"/>
</dbReference>
<dbReference type="GO" id="GO:0003887">
    <property type="term" value="F:DNA-directed DNA polymerase activity"/>
    <property type="evidence" value="ECO:0007669"/>
    <property type="project" value="InterPro"/>
</dbReference>
<feature type="non-terminal residue" evidence="2">
    <location>
        <position position="1"/>
    </location>
</feature>
<sequence>SLNSIDRFANVKKLAFTCSKCSKPFEFTGIIKMKDSSKSNLYIGYECPNCSSLLSPQLVYIQIVAAIRNSIRQYYRSFYICDNSQCGLKTNKLSVNGYKCPSALCSGRLYPTVSDAALYNQLAYFSYLFNPDKLKRNFSKTI</sequence>
<gene>
    <name evidence="2" type="ORF">ROZALSC1DRAFT_3756</name>
</gene>
<dbReference type="InterPro" id="IPR015088">
    <property type="entry name" value="Znf_DNA-dir_DNA_pol_B_alpha"/>
</dbReference>
<protein>
    <recommendedName>
        <fullName evidence="1">Zinc finger DNA-directed DNA polymerase family B alpha domain-containing protein</fullName>
    </recommendedName>
</protein>
<dbReference type="GO" id="GO:0003697">
    <property type="term" value="F:single-stranded DNA binding"/>
    <property type="evidence" value="ECO:0007669"/>
    <property type="project" value="TreeGrafter"/>
</dbReference>
<dbReference type="GO" id="GO:0005658">
    <property type="term" value="C:alpha DNA polymerase:primase complex"/>
    <property type="evidence" value="ECO:0007669"/>
    <property type="project" value="TreeGrafter"/>
</dbReference>
<dbReference type="AlphaFoldDB" id="A0A4P9YCN7"/>